<dbReference type="PANTHER" id="PTHR32024">
    <property type="entry name" value="TRK SYSTEM POTASSIUM UPTAKE PROTEIN TRKG-RELATED"/>
    <property type="match status" value="1"/>
</dbReference>
<evidence type="ECO:0000256" key="1">
    <source>
        <dbReference type="ARBA" id="ARBA00004651"/>
    </source>
</evidence>
<dbReference type="GO" id="GO:0005886">
    <property type="term" value="C:plasma membrane"/>
    <property type="evidence" value="ECO:0007669"/>
    <property type="project" value="UniProtKB-SubCell"/>
</dbReference>
<dbReference type="HOGENOM" id="CLU_2107847_0_0_9"/>
<keyword evidence="3" id="KW-0813">Transport</keyword>
<keyword evidence="6 9" id="KW-1133">Transmembrane helix</keyword>
<keyword evidence="8 9" id="KW-0472">Membrane</keyword>
<dbReference type="AlphaFoldDB" id="D9RZR0"/>
<sequence length="115" mass="12673">MYNGSVWGSTAGGIKNIRILLIFKIIRNAVLNIVHPRAVYSVRDGGMGVKKETKMEVLIYFVMYMIIFFSAVVIVALDGKDIVTTFTSVVANLCNVGPGLERVGPAGIFRIFLFE</sequence>
<dbReference type="Pfam" id="PF02386">
    <property type="entry name" value="TrkH"/>
    <property type="match status" value="1"/>
</dbReference>
<accession>D9RZR0</accession>
<comment type="subcellular location">
    <subcellularLocation>
        <location evidence="1">Cell membrane</location>
        <topology evidence="1">Multi-pass membrane protein</topology>
    </subcellularLocation>
</comment>
<dbReference type="GO" id="GO:0008324">
    <property type="term" value="F:monoatomic cation transmembrane transporter activity"/>
    <property type="evidence" value="ECO:0007669"/>
    <property type="project" value="InterPro"/>
</dbReference>
<evidence type="ECO:0000256" key="6">
    <source>
        <dbReference type="ARBA" id="ARBA00022989"/>
    </source>
</evidence>
<evidence type="ECO:0000256" key="9">
    <source>
        <dbReference type="SAM" id="Phobius"/>
    </source>
</evidence>
<reference evidence="10 11" key="1">
    <citation type="journal article" date="2010" name="Stand. Genomic Sci.">
        <title>Complete genome sequence of Thermosediminibacter oceani type strain (JW/IW-1228P).</title>
        <authorList>
            <person name="Pitluck S."/>
            <person name="Yasawong M."/>
            <person name="Munk C."/>
            <person name="Nolan M."/>
            <person name="Lapidus A."/>
            <person name="Lucas S."/>
            <person name="Glavina Del Rio T."/>
            <person name="Tice H."/>
            <person name="Cheng J.F."/>
            <person name="Bruce D."/>
            <person name="Detter C."/>
            <person name="Tapia R."/>
            <person name="Han C."/>
            <person name="Goodwin L."/>
            <person name="Liolios K."/>
            <person name="Ivanova N."/>
            <person name="Mavromatis K."/>
            <person name="Mikhailova N."/>
            <person name="Pati A."/>
            <person name="Chen A."/>
            <person name="Palaniappan K."/>
            <person name="Land M."/>
            <person name="Hauser L."/>
            <person name="Chang Y.J."/>
            <person name="Jeffries C.D."/>
            <person name="Rohde M."/>
            <person name="Spring S."/>
            <person name="Sikorski J."/>
            <person name="Goker M."/>
            <person name="Woyke T."/>
            <person name="Bristow J."/>
            <person name="Eisen J.A."/>
            <person name="Markowitz V."/>
            <person name="Hugenholtz P."/>
            <person name="Kyrpides N.C."/>
            <person name="Klenk H.P."/>
        </authorList>
    </citation>
    <scope>NUCLEOTIDE SEQUENCE [LARGE SCALE GENOMIC DNA]</scope>
    <source>
        <strain evidence="11">ATCC BAA-1034 / DSM 16646 / JW/IW-1228P</strain>
    </source>
</reference>
<keyword evidence="7" id="KW-0406">Ion transport</keyword>
<dbReference type="GO" id="GO:0030001">
    <property type="term" value="P:metal ion transport"/>
    <property type="evidence" value="ECO:0007669"/>
    <property type="project" value="UniProtKB-ARBA"/>
</dbReference>
<dbReference type="eggNOG" id="COG0168">
    <property type="taxonomic scope" value="Bacteria"/>
</dbReference>
<dbReference type="EMBL" id="CP002131">
    <property type="protein sequence ID" value="ADL08687.1"/>
    <property type="molecule type" value="Genomic_DNA"/>
</dbReference>
<feature type="transmembrane region" description="Helical" evidence="9">
    <location>
        <begin position="57"/>
        <end position="77"/>
    </location>
</feature>
<protein>
    <submittedName>
        <fullName evidence="10">Cation transporter</fullName>
    </submittedName>
</protein>
<evidence type="ECO:0000256" key="5">
    <source>
        <dbReference type="ARBA" id="ARBA00022692"/>
    </source>
</evidence>
<name>D9RZR0_THEOJ</name>
<evidence type="ECO:0000313" key="11">
    <source>
        <dbReference type="Proteomes" id="UP000000272"/>
    </source>
</evidence>
<evidence type="ECO:0000313" key="10">
    <source>
        <dbReference type="EMBL" id="ADL08687.1"/>
    </source>
</evidence>
<proteinExistence type="inferred from homology"/>
<evidence type="ECO:0000256" key="3">
    <source>
        <dbReference type="ARBA" id="ARBA00022448"/>
    </source>
</evidence>
<evidence type="ECO:0000256" key="2">
    <source>
        <dbReference type="ARBA" id="ARBA00009137"/>
    </source>
</evidence>
<evidence type="ECO:0000256" key="4">
    <source>
        <dbReference type="ARBA" id="ARBA00022475"/>
    </source>
</evidence>
<dbReference type="KEGG" id="toc:Toce_1965"/>
<organism evidence="10 11">
    <name type="scientific">Thermosediminibacter oceani (strain ATCC BAA-1034 / DSM 16646 / JW/IW-1228P)</name>
    <dbReference type="NCBI Taxonomy" id="555079"/>
    <lineage>
        <taxon>Bacteria</taxon>
        <taxon>Bacillati</taxon>
        <taxon>Bacillota</taxon>
        <taxon>Clostridia</taxon>
        <taxon>Thermosediminibacterales</taxon>
        <taxon>Thermosediminibacteraceae</taxon>
        <taxon>Thermosediminibacter</taxon>
    </lineage>
</organism>
<evidence type="ECO:0000256" key="8">
    <source>
        <dbReference type="ARBA" id="ARBA00023136"/>
    </source>
</evidence>
<dbReference type="Proteomes" id="UP000000272">
    <property type="component" value="Chromosome"/>
</dbReference>
<dbReference type="PANTHER" id="PTHR32024:SF2">
    <property type="entry name" value="TRK SYSTEM POTASSIUM UPTAKE PROTEIN TRKG-RELATED"/>
    <property type="match status" value="1"/>
</dbReference>
<dbReference type="OrthoDB" id="9810952at2"/>
<dbReference type="STRING" id="555079.Toce_1965"/>
<keyword evidence="4" id="KW-1003">Cell membrane</keyword>
<evidence type="ECO:0000256" key="7">
    <source>
        <dbReference type="ARBA" id="ARBA00023065"/>
    </source>
</evidence>
<comment type="similarity">
    <text evidence="2">Belongs to the TrkH potassium transport family.</text>
</comment>
<dbReference type="RefSeq" id="WP_013276704.1">
    <property type="nucleotide sequence ID" value="NC_014377.1"/>
</dbReference>
<gene>
    <name evidence="10" type="ordered locus">Toce_1965</name>
</gene>
<keyword evidence="11" id="KW-1185">Reference proteome</keyword>
<keyword evidence="5 9" id="KW-0812">Transmembrane</keyword>
<dbReference type="InterPro" id="IPR003445">
    <property type="entry name" value="Cat_transpt"/>
</dbReference>